<dbReference type="Gene3D" id="1.10.10.10">
    <property type="entry name" value="Winged helix-like DNA-binding domain superfamily/Winged helix DNA-binding domain"/>
    <property type="match status" value="1"/>
</dbReference>
<keyword evidence="9" id="KW-1185">Reference proteome</keyword>
<keyword evidence="4" id="KW-0227">DNA damage</keyword>
<dbReference type="InterPro" id="IPR036388">
    <property type="entry name" value="WH-like_DNA-bd_sf"/>
</dbReference>
<evidence type="ECO:0000256" key="5">
    <source>
        <dbReference type="ARBA" id="ARBA00023204"/>
    </source>
</evidence>
<comment type="catalytic activity">
    <reaction evidence="1">
        <text>a 4-O-methyl-thymidine in DNA + L-cysteinyl-[protein] = a thymidine in DNA + S-methyl-L-cysteinyl-[protein]</text>
        <dbReference type="Rhea" id="RHEA:53428"/>
        <dbReference type="Rhea" id="RHEA-COMP:10131"/>
        <dbReference type="Rhea" id="RHEA-COMP:10132"/>
        <dbReference type="Rhea" id="RHEA-COMP:13555"/>
        <dbReference type="Rhea" id="RHEA-COMP:13556"/>
        <dbReference type="ChEBI" id="CHEBI:29950"/>
        <dbReference type="ChEBI" id="CHEBI:82612"/>
        <dbReference type="ChEBI" id="CHEBI:137386"/>
        <dbReference type="ChEBI" id="CHEBI:137387"/>
        <dbReference type="EC" id="2.1.1.63"/>
    </reaction>
</comment>
<accession>A0ABT2H148</accession>
<dbReference type="EMBL" id="JANLCJ010000002">
    <property type="protein sequence ID" value="MCS5733654.1"/>
    <property type="molecule type" value="Genomic_DNA"/>
</dbReference>
<reference evidence="8" key="1">
    <citation type="submission" date="2022-08" db="EMBL/GenBank/DDBJ databases">
        <authorList>
            <person name="Deng Y."/>
            <person name="Han X.-F."/>
            <person name="Zhang Y.-Q."/>
        </authorList>
    </citation>
    <scope>NUCLEOTIDE SEQUENCE</scope>
    <source>
        <strain evidence="8">CPCC 203386</strain>
    </source>
</reference>
<dbReference type="PANTHER" id="PTHR10815:SF13">
    <property type="entry name" value="METHYLATED-DNA--PROTEIN-CYSTEINE METHYLTRANSFERASE"/>
    <property type="match status" value="1"/>
</dbReference>
<dbReference type="SUPFAM" id="SSF46767">
    <property type="entry name" value="Methylated DNA-protein cysteine methyltransferase, C-terminal domain"/>
    <property type="match status" value="1"/>
</dbReference>
<dbReference type="Proteomes" id="UP001165586">
    <property type="component" value="Unassembled WGS sequence"/>
</dbReference>
<dbReference type="Pfam" id="PF01035">
    <property type="entry name" value="DNA_binding_1"/>
    <property type="match status" value="1"/>
</dbReference>
<keyword evidence="2" id="KW-0489">Methyltransferase</keyword>
<organism evidence="8 9">
    <name type="scientific">Herbiconiux daphne</name>
    <dbReference type="NCBI Taxonomy" id="2970914"/>
    <lineage>
        <taxon>Bacteria</taxon>
        <taxon>Bacillati</taxon>
        <taxon>Actinomycetota</taxon>
        <taxon>Actinomycetes</taxon>
        <taxon>Micrococcales</taxon>
        <taxon>Microbacteriaceae</taxon>
        <taxon>Herbiconiux</taxon>
    </lineage>
</organism>
<proteinExistence type="predicted"/>
<dbReference type="NCBIfam" id="TIGR00589">
    <property type="entry name" value="ogt"/>
    <property type="match status" value="1"/>
</dbReference>
<evidence type="ECO:0000256" key="6">
    <source>
        <dbReference type="ARBA" id="ARBA00049348"/>
    </source>
</evidence>
<evidence type="ECO:0000259" key="7">
    <source>
        <dbReference type="Pfam" id="PF01035"/>
    </source>
</evidence>
<feature type="domain" description="Methylated-DNA-[protein]-cysteine S-methyltransferase DNA binding" evidence="7">
    <location>
        <begin position="83"/>
        <end position="162"/>
    </location>
</feature>
<dbReference type="PROSITE" id="PS00374">
    <property type="entry name" value="MGMT"/>
    <property type="match status" value="1"/>
</dbReference>
<evidence type="ECO:0000256" key="4">
    <source>
        <dbReference type="ARBA" id="ARBA00022763"/>
    </source>
</evidence>
<evidence type="ECO:0000313" key="9">
    <source>
        <dbReference type="Proteomes" id="UP001165586"/>
    </source>
</evidence>
<name>A0ABT2H148_9MICO</name>
<protein>
    <submittedName>
        <fullName evidence="8">Methylated-DNA--[protein]-cysteine S-methyltransferase</fullName>
    </submittedName>
</protein>
<dbReference type="PANTHER" id="PTHR10815">
    <property type="entry name" value="METHYLATED-DNA--PROTEIN-CYSTEINE METHYLTRANSFERASE"/>
    <property type="match status" value="1"/>
</dbReference>
<gene>
    <name evidence="8" type="ORF">N1032_07870</name>
</gene>
<keyword evidence="5" id="KW-0234">DNA repair</keyword>
<dbReference type="RefSeq" id="WP_259538471.1">
    <property type="nucleotide sequence ID" value="NZ_JANLCJ010000002.1"/>
</dbReference>
<comment type="catalytic activity">
    <reaction evidence="6">
        <text>a 6-O-methyl-2'-deoxyguanosine in DNA + L-cysteinyl-[protein] = S-methyl-L-cysteinyl-[protein] + a 2'-deoxyguanosine in DNA</text>
        <dbReference type="Rhea" id="RHEA:24000"/>
        <dbReference type="Rhea" id="RHEA-COMP:10131"/>
        <dbReference type="Rhea" id="RHEA-COMP:10132"/>
        <dbReference type="Rhea" id="RHEA-COMP:11367"/>
        <dbReference type="Rhea" id="RHEA-COMP:11368"/>
        <dbReference type="ChEBI" id="CHEBI:29950"/>
        <dbReference type="ChEBI" id="CHEBI:82612"/>
        <dbReference type="ChEBI" id="CHEBI:85445"/>
        <dbReference type="ChEBI" id="CHEBI:85448"/>
        <dbReference type="EC" id="2.1.1.63"/>
    </reaction>
</comment>
<evidence type="ECO:0000256" key="2">
    <source>
        <dbReference type="ARBA" id="ARBA00022603"/>
    </source>
</evidence>
<dbReference type="InterPro" id="IPR014048">
    <property type="entry name" value="MethylDNA_cys_MeTrfase_DNA-bd"/>
</dbReference>
<dbReference type="InterPro" id="IPR001497">
    <property type="entry name" value="MethylDNA_cys_MeTrfase_AS"/>
</dbReference>
<keyword evidence="3" id="KW-0808">Transferase</keyword>
<sequence length="171" mass="18138">MSATIQFVETPDGPFGIIADDEGRVLSSGWTSDVDALLGRLGPALRPAEVEPGETAAADAVRDYYAGDVTAIDDVVVVQSGGEFHRRGWQKLREIAPGAPLSYQEFAAALDRPTAVRAAASACARNAPALFVPCHRVLRSDGSLGGFAWGVDVKRSLLAREAAAMQHQLQH</sequence>
<evidence type="ECO:0000256" key="3">
    <source>
        <dbReference type="ARBA" id="ARBA00022679"/>
    </source>
</evidence>
<dbReference type="InterPro" id="IPR036217">
    <property type="entry name" value="MethylDNA_cys_MeTrfase_DNAb"/>
</dbReference>
<dbReference type="CDD" id="cd06445">
    <property type="entry name" value="ATase"/>
    <property type="match status" value="1"/>
</dbReference>
<comment type="caution">
    <text evidence="8">The sequence shown here is derived from an EMBL/GenBank/DDBJ whole genome shotgun (WGS) entry which is preliminary data.</text>
</comment>
<evidence type="ECO:0000256" key="1">
    <source>
        <dbReference type="ARBA" id="ARBA00001286"/>
    </source>
</evidence>
<evidence type="ECO:0000313" key="8">
    <source>
        <dbReference type="EMBL" id="MCS5733654.1"/>
    </source>
</evidence>